<keyword evidence="4 10" id="KW-0812">Transmembrane</keyword>
<dbReference type="RefSeq" id="WP_142093127.1">
    <property type="nucleotide sequence ID" value="NZ_BAAAMD010000002.1"/>
</dbReference>
<dbReference type="PANTHER" id="PTHR40765">
    <property type="entry name" value="ESX-2 SECRETION SYSTEM ATPASE ECCB2"/>
    <property type="match status" value="1"/>
</dbReference>
<evidence type="ECO:0000256" key="5">
    <source>
        <dbReference type="ARBA" id="ARBA00022741"/>
    </source>
</evidence>
<dbReference type="AlphaFoldDB" id="A0A542ZSS0"/>
<dbReference type="NCBIfam" id="TIGR03919">
    <property type="entry name" value="T7SS_EccB"/>
    <property type="match status" value="1"/>
</dbReference>
<dbReference type="InterPro" id="IPR044857">
    <property type="entry name" value="T7SS_EccB_R1"/>
</dbReference>
<keyword evidence="5" id="KW-0547">Nucleotide-binding</keyword>
<comment type="caution">
    <text evidence="11">The sequence shown here is derived from an EMBL/GenBank/DDBJ whole genome shotgun (WGS) entry which is preliminary data.</text>
</comment>
<evidence type="ECO:0000256" key="7">
    <source>
        <dbReference type="ARBA" id="ARBA00022840"/>
    </source>
</evidence>
<gene>
    <name evidence="11" type="ORF">FB460_1214</name>
</gene>
<dbReference type="EMBL" id="VFOR01000001">
    <property type="protein sequence ID" value="TQL63402.1"/>
    <property type="molecule type" value="Genomic_DNA"/>
</dbReference>
<keyword evidence="9 10" id="KW-0472">Membrane</keyword>
<keyword evidence="7" id="KW-0067">ATP-binding</keyword>
<reference evidence="11 12" key="1">
    <citation type="submission" date="2019-06" db="EMBL/GenBank/DDBJ databases">
        <title>Sequencing the genomes of 1000 actinobacteria strains.</title>
        <authorList>
            <person name="Klenk H.-P."/>
        </authorList>
    </citation>
    <scope>NUCLEOTIDE SEQUENCE [LARGE SCALE GENOMIC DNA]</scope>
    <source>
        <strain evidence="11 12">DSM 8251</strain>
    </source>
</reference>
<sequence>MASRKDLLKAHSFFSQRMVSALVNRNPDDQHPPLRRIRIGTFIGVLLSVLILAGFGVVGLIRPGNSTAWQQDKTIVIDSGSGQVMVYLQDKLYPSYNITSARLAAGGADKVKTVKSKSLAGFPRESTIGIPKAPSELPPEKDMGATPLRVCSVPPKEGHGSRFTTLELGQGGVPADSIDFVARAEGSSLNEEYLVSGGVAYPMPDHALAIHLGFGEQSVTPGNAWLRSLPQGPELEPLVVPGQGGPSRAPVPGKATTVGDLVHVEGGQTPVHYILREGGLSEISALEAAVLEVSEGAESVGVTAAEARAAIDPEHPRSGADGLPAGLPRRPAVDDMENASMCAVWPDGSGEPLIEANGPAPTASEQNPDPNVADLVLMPSLHGAILRVDSSVGTADPGTLVTNGRRYGIADMEARAALGYGEVEATAVSAQVLRLIPEGLEPGQSLSIDAALRGS</sequence>
<feature type="transmembrane region" description="Helical" evidence="10">
    <location>
        <begin position="39"/>
        <end position="61"/>
    </location>
</feature>
<dbReference type="Gene3D" id="3.30.2390.20">
    <property type="entry name" value="Type VII secretion system EccB, repeat 1 domain"/>
    <property type="match status" value="1"/>
</dbReference>
<dbReference type="GO" id="GO:0005576">
    <property type="term" value="C:extracellular region"/>
    <property type="evidence" value="ECO:0007669"/>
    <property type="project" value="TreeGrafter"/>
</dbReference>
<dbReference type="GO" id="GO:0005886">
    <property type="term" value="C:plasma membrane"/>
    <property type="evidence" value="ECO:0007669"/>
    <property type="project" value="UniProtKB-SubCell"/>
</dbReference>
<evidence type="ECO:0000256" key="6">
    <source>
        <dbReference type="ARBA" id="ARBA00022801"/>
    </source>
</evidence>
<evidence type="ECO:0000256" key="8">
    <source>
        <dbReference type="ARBA" id="ARBA00022989"/>
    </source>
</evidence>
<evidence type="ECO:0000256" key="3">
    <source>
        <dbReference type="ARBA" id="ARBA00022475"/>
    </source>
</evidence>
<organism evidence="11 12">
    <name type="scientific">Propioniferax innocua</name>
    <dbReference type="NCBI Taxonomy" id="1753"/>
    <lineage>
        <taxon>Bacteria</taxon>
        <taxon>Bacillati</taxon>
        <taxon>Actinomycetota</taxon>
        <taxon>Actinomycetes</taxon>
        <taxon>Propionibacteriales</taxon>
        <taxon>Propionibacteriaceae</taxon>
        <taxon>Propioniferax</taxon>
    </lineage>
</organism>
<keyword evidence="6" id="KW-0378">Hydrolase</keyword>
<accession>A0A542ZSS0</accession>
<dbReference type="OrthoDB" id="3847604at2"/>
<evidence type="ECO:0000256" key="10">
    <source>
        <dbReference type="SAM" id="Phobius"/>
    </source>
</evidence>
<evidence type="ECO:0000256" key="4">
    <source>
        <dbReference type="ARBA" id="ARBA00022692"/>
    </source>
</evidence>
<dbReference type="PANTHER" id="PTHR40765:SF2">
    <property type="entry name" value="ESX-2 SECRETION SYSTEM ATPASE ECCB2"/>
    <property type="match status" value="1"/>
</dbReference>
<dbReference type="Pfam" id="PF05108">
    <property type="entry name" value="T7SS_ESX1_EccB"/>
    <property type="match status" value="1"/>
</dbReference>
<evidence type="ECO:0000313" key="12">
    <source>
        <dbReference type="Proteomes" id="UP000316196"/>
    </source>
</evidence>
<evidence type="ECO:0000256" key="2">
    <source>
        <dbReference type="ARBA" id="ARBA00008149"/>
    </source>
</evidence>
<proteinExistence type="inferred from homology"/>
<evidence type="ECO:0000313" key="11">
    <source>
        <dbReference type="EMBL" id="TQL63402.1"/>
    </source>
</evidence>
<dbReference type="GO" id="GO:0016787">
    <property type="term" value="F:hydrolase activity"/>
    <property type="evidence" value="ECO:0007669"/>
    <property type="project" value="UniProtKB-KW"/>
</dbReference>
<keyword evidence="12" id="KW-1185">Reference proteome</keyword>
<comment type="subcellular location">
    <subcellularLocation>
        <location evidence="1">Cell membrane</location>
        <topology evidence="1">Single-pass membrane protein</topology>
    </subcellularLocation>
</comment>
<dbReference type="InterPro" id="IPR007795">
    <property type="entry name" value="T7SS_EccB"/>
</dbReference>
<comment type="similarity">
    <text evidence="2">Belongs to the EccB family.</text>
</comment>
<evidence type="ECO:0000256" key="1">
    <source>
        <dbReference type="ARBA" id="ARBA00004162"/>
    </source>
</evidence>
<dbReference type="GO" id="GO:0005524">
    <property type="term" value="F:ATP binding"/>
    <property type="evidence" value="ECO:0007669"/>
    <property type="project" value="UniProtKB-KW"/>
</dbReference>
<dbReference type="Proteomes" id="UP000316196">
    <property type="component" value="Unassembled WGS sequence"/>
</dbReference>
<dbReference type="Gene3D" id="2.40.50.910">
    <property type="entry name" value="Type VII secretion system EccB, repeat 3 domain"/>
    <property type="match status" value="1"/>
</dbReference>
<name>A0A542ZSS0_9ACTN</name>
<evidence type="ECO:0000256" key="9">
    <source>
        <dbReference type="ARBA" id="ARBA00023136"/>
    </source>
</evidence>
<keyword evidence="3" id="KW-1003">Cell membrane</keyword>
<dbReference type="InterPro" id="IPR042485">
    <property type="entry name" value="T7SS_EccB_R3"/>
</dbReference>
<protein>
    <submittedName>
        <fullName evidence="11">Type VII secretion protein EccB</fullName>
    </submittedName>
</protein>
<keyword evidence="8 10" id="KW-1133">Transmembrane helix</keyword>